<keyword evidence="10" id="KW-1185">Reference proteome</keyword>
<comment type="caution">
    <text evidence="9">The sequence shown here is derived from an EMBL/GenBank/DDBJ whole genome shotgun (WGS) entry which is preliminary data.</text>
</comment>
<evidence type="ECO:0000313" key="9">
    <source>
        <dbReference type="EMBL" id="PWG06141.1"/>
    </source>
</evidence>
<comment type="pathway">
    <text evidence="5">Amino-acid biosynthesis; D-alanine biosynthesis; D-alanine from L-alanine: step 1/1.</text>
</comment>
<comment type="similarity">
    <text evidence="5">Belongs to the alanine racemase family.</text>
</comment>
<protein>
    <recommendedName>
        <fullName evidence="5">Alanine racemase</fullName>
        <ecNumber evidence="5">5.1.1.1</ecNumber>
    </recommendedName>
</protein>
<keyword evidence="4 5" id="KW-0413">Isomerase</keyword>
<dbReference type="InterPro" id="IPR000821">
    <property type="entry name" value="Ala_racemase"/>
</dbReference>
<dbReference type="InterPro" id="IPR029066">
    <property type="entry name" value="PLP-binding_barrel"/>
</dbReference>
<evidence type="ECO:0000259" key="8">
    <source>
        <dbReference type="SMART" id="SM01005"/>
    </source>
</evidence>
<dbReference type="SUPFAM" id="SSF51419">
    <property type="entry name" value="PLP-binding barrel"/>
    <property type="match status" value="1"/>
</dbReference>
<dbReference type="GO" id="GO:0005829">
    <property type="term" value="C:cytosol"/>
    <property type="evidence" value="ECO:0007669"/>
    <property type="project" value="TreeGrafter"/>
</dbReference>
<dbReference type="InterPro" id="IPR009006">
    <property type="entry name" value="Ala_racemase/Decarboxylase_C"/>
</dbReference>
<dbReference type="OrthoDB" id="9801978at2"/>
<evidence type="ECO:0000256" key="5">
    <source>
        <dbReference type="HAMAP-Rule" id="MF_01201"/>
    </source>
</evidence>
<proteinExistence type="inferred from homology"/>
<dbReference type="PANTHER" id="PTHR30511:SF0">
    <property type="entry name" value="ALANINE RACEMASE, CATABOLIC-RELATED"/>
    <property type="match status" value="1"/>
</dbReference>
<dbReference type="Pfam" id="PF00842">
    <property type="entry name" value="Ala_racemase_C"/>
    <property type="match status" value="1"/>
</dbReference>
<dbReference type="Gene3D" id="2.40.37.10">
    <property type="entry name" value="Lyase, Ornithine Decarboxylase, Chain A, domain 1"/>
    <property type="match status" value="1"/>
</dbReference>
<dbReference type="AlphaFoldDB" id="A0A2U2JCZ3"/>
<dbReference type="Pfam" id="PF01168">
    <property type="entry name" value="Ala_racemase_N"/>
    <property type="match status" value="1"/>
</dbReference>
<evidence type="ECO:0000313" key="10">
    <source>
        <dbReference type="Proteomes" id="UP000245670"/>
    </source>
</evidence>
<comment type="function">
    <text evidence="5">Catalyzes the interconversion of L-alanine and D-alanine. May also act on other amino acids.</text>
</comment>
<dbReference type="PRINTS" id="PR00992">
    <property type="entry name" value="ALARACEMASE"/>
</dbReference>
<evidence type="ECO:0000256" key="1">
    <source>
        <dbReference type="ARBA" id="ARBA00000316"/>
    </source>
</evidence>
<reference evidence="9 10" key="1">
    <citation type="submission" date="2018-05" db="EMBL/GenBank/DDBJ databases">
        <title>Polaribacter aquimarinus sp. nov., isolated from sediment in a sediment of sea.</title>
        <authorList>
            <person name="Lu D."/>
        </authorList>
    </citation>
    <scope>NUCLEOTIDE SEQUENCE [LARGE SCALE GENOMIC DNA]</scope>
    <source>
        <strain evidence="9 10">ZY113</strain>
    </source>
</reference>
<name>A0A2U2JCZ3_9FLAO</name>
<dbReference type="Gene3D" id="3.20.20.10">
    <property type="entry name" value="Alanine racemase"/>
    <property type="match status" value="1"/>
</dbReference>
<dbReference type="RefSeq" id="WP_109404472.1">
    <property type="nucleotide sequence ID" value="NZ_QFFG01000002.1"/>
</dbReference>
<dbReference type="InterPro" id="IPR001608">
    <property type="entry name" value="Ala_racemase_N"/>
</dbReference>
<organism evidence="9 10">
    <name type="scientific">Polaribacter aquimarinus</name>
    <dbReference type="NCBI Taxonomy" id="2100726"/>
    <lineage>
        <taxon>Bacteria</taxon>
        <taxon>Pseudomonadati</taxon>
        <taxon>Bacteroidota</taxon>
        <taxon>Flavobacteriia</taxon>
        <taxon>Flavobacteriales</taxon>
        <taxon>Flavobacteriaceae</taxon>
    </lineage>
</organism>
<dbReference type="SMART" id="SM01005">
    <property type="entry name" value="Ala_racemase_C"/>
    <property type="match status" value="1"/>
</dbReference>
<feature type="active site" description="Proton acceptor; specific for L-alanine" evidence="5">
    <location>
        <position position="262"/>
    </location>
</feature>
<feature type="binding site" evidence="5 7">
    <location>
        <position position="134"/>
    </location>
    <ligand>
        <name>substrate</name>
    </ligand>
</feature>
<gene>
    <name evidence="9" type="primary">alr</name>
    <name evidence="9" type="ORF">DIS07_06845</name>
</gene>
<evidence type="ECO:0000256" key="3">
    <source>
        <dbReference type="ARBA" id="ARBA00022898"/>
    </source>
</evidence>
<feature type="modified residue" description="N6-(pyridoxal phosphate)lysine" evidence="5 6">
    <location>
        <position position="37"/>
    </location>
</feature>
<evidence type="ECO:0000256" key="6">
    <source>
        <dbReference type="PIRSR" id="PIRSR600821-50"/>
    </source>
</evidence>
<dbReference type="EC" id="5.1.1.1" evidence="5"/>
<dbReference type="EMBL" id="QFFG01000002">
    <property type="protein sequence ID" value="PWG06141.1"/>
    <property type="molecule type" value="Genomic_DNA"/>
</dbReference>
<dbReference type="UniPathway" id="UPA00042">
    <property type="reaction ID" value="UER00497"/>
</dbReference>
<dbReference type="GO" id="GO:0008784">
    <property type="term" value="F:alanine racemase activity"/>
    <property type="evidence" value="ECO:0007669"/>
    <property type="project" value="UniProtKB-UniRule"/>
</dbReference>
<dbReference type="Proteomes" id="UP000245670">
    <property type="component" value="Unassembled WGS sequence"/>
</dbReference>
<evidence type="ECO:0000256" key="7">
    <source>
        <dbReference type="PIRSR" id="PIRSR600821-52"/>
    </source>
</evidence>
<keyword evidence="3 5" id="KW-0663">Pyridoxal phosphate</keyword>
<sequence length="369" mass="41397">MNNHVTVLEIDGNALQHNLEYFKKKLQPETKILAVVKAFGYGSDGVQIAQFLADKVDYFAVAYAVEGIALREAGIKTPILVLHPQTPNLKSIIDYKLEPNLYNFKIFNAFLKLADEIPLMNYPIHIKFNTGLNRLGFWHTDIPKIITSLKETNHVKVQSLFSHLAASEDVEEQDFTVNQINNFAYTAQQFYKHLGYEPMLHILNTSGVVNYAKAQFDMVRVGIGLYGFGNDEKETAQLKNTHNLKSIISQIHLIEPGETVGYNRAFVAKKPTKSATIPVGHADGLSRKLGNKKGFVIINNQKAKIIGNVCMDMIMVDVTKIDCKEGDEVIIFNSQDMLQHIADVSETIVYETLTAISQRVSKILKQGKD</sequence>
<dbReference type="SUPFAM" id="SSF50621">
    <property type="entry name" value="Alanine racemase C-terminal domain-like"/>
    <property type="match status" value="1"/>
</dbReference>
<feature type="binding site" evidence="5 7">
    <location>
        <position position="311"/>
    </location>
    <ligand>
        <name>substrate</name>
    </ligand>
</feature>
<feature type="active site" description="Proton acceptor; specific for D-alanine" evidence="5">
    <location>
        <position position="37"/>
    </location>
</feature>
<dbReference type="FunFam" id="3.20.20.10:FF:000002">
    <property type="entry name" value="Alanine racemase"/>
    <property type="match status" value="1"/>
</dbReference>
<dbReference type="GO" id="GO:0030170">
    <property type="term" value="F:pyridoxal phosphate binding"/>
    <property type="evidence" value="ECO:0007669"/>
    <property type="project" value="UniProtKB-UniRule"/>
</dbReference>
<dbReference type="PANTHER" id="PTHR30511">
    <property type="entry name" value="ALANINE RACEMASE"/>
    <property type="match status" value="1"/>
</dbReference>
<dbReference type="GO" id="GO:0030632">
    <property type="term" value="P:D-alanine biosynthetic process"/>
    <property type="evidence" value="ECO:0007669"/>
    <property type="project" value="UniProtKB-UniRule"/>
</dbReference>
<dbReference type="InterPro" id="IPR011079">
    <property type="entry name" value="Ala_racemase_C"/>
</dbReference>
<evidence type="ECO:0000256" key="4">
    <source>
        <dbReference type="ARBA" id="ARBA00023235"/>
    </source>
</evidence>
<feature type="domain" description="Alanine racemase C-terminal" evidence="8">
    <location>
        <begin position="241"/>
        <end position="365"/>
    </location>
</feature>
<dbReference type="NCBIfam" id="TIGR00492">
    <property type="entry name" value="alr"/>
    <property type="match status" value="1"/>
</dbReference>
<evidence type="ECO:0000256" key="2">
    <source>
        <dbReference type="ARBA" id="ARBA00001933"/>
    </source>
</evidence>
<comment type="cofactor">
    <cofactor evidence="2 5 6">
        <name>pyridoxal 5'-phosphate</name>
        <dbReference type="ChEBI" id="CHEBI:597326"/>
    </cofactor>
</comment>
<comment type="catalytic activity">
    <reaction evidence="1 5">
        <text>L-alanine = D-alanine</text>
        <dbReference type="Rhea" id="RHEA:20249"/>
        <dbReference type="ChEBI" id="CHEBI:57416"/>
        <dbReference type="ChEBI" id="CHEBI:57972"/>
        <dbReference type="EC" id="5.1.1.1"/>
    </reaction>
</comment>
<dbReference type="HAMAP" id="MF_01201">
    <property type="entry name" value="Ala_racemase"/>
    <property type="match status" value="1"/>
</dbReference>
<accession>A0A2U2JCZ3</accession>
<dbReference type="CDD" id="cd00430">
    <property type="entry name" value="PLPDE_III_AR"/>
    <property type="match status" value="1"/>
</dbReference>